<organism evidence="2 3">
    <name type="scientific">Gossypium darwinii</name>
    <name type="common">Darwin's cotton</name>
    <name type="synonym">Gossypium barbadense var. darwinii</name>
    <dbReference type="NCBI Taxonomy" id="34276"/>
    <lineage>
        <taxon>Eukaryota</taxon>
        <taxon>Viridiplantae</taxon>
        <taxon>Streptophyta</taxon>
        <taxon>Embryophyta</taxon>
        <taxon>Tracheophyta</taxon>
        <taxon>Spermatophyta</taxon>
        <taxon>Magnoliopsida</taxon>
        <taxon>eudicotyledons</taxon>
        <taxon>Gunneridae</taxon>
        <taxon>Pentapetalae</taxon>
        <taxon>rosids</taxon>
        <taxon>malvids</taxon>
        <taxon>Malvales</taxon>
        <taxon>Malvaceae</taxon>
        <taxon>Malvoideae</taxon>
        <taxon>Gossypium</taxon>
    </lineage>
</organism>
<feature type="region of interest" description="Disordered" evidence="1">
    <location>
        <begin position="1"/>
        <end position="21"/>
    </location>
</feature>
<accession>A0A5D2ATU5</accession>
<name>A0A5D2ATU5_GOSDA</name>
<gene>
    <name evidence="2" type="ORF">ES288_D11G271100v1</name>
</gene>
<evidence type="ECO:0000256" key="1">
    <source>
        <dbReference type="SAM" id="MobiDB-lite"/>
    </source>
</evidence>
<evidence type="ECO:0000313" key="2">
    <source>
        <dbReference type="EMBL" id="TYG46632.1"/>
    </source>
</evidence>
<dbReference type="AlphaFoldDB" id="A0A5D2ATU5"/>
<keyword evidence="3" id="KW-1185">Reference proteome</keyword>
<evidence type="ECO:0000313" key="3">
    <source>
        <dbReference type="Proteomes" id="UP000323506"/>
    </source>
</evidence>
<reference evidence="2 3" key="1">
    <citation type="submission" date="2019-06" db="EMBL/GenBank/DDBJ databases">
        <title>WGS assembly of Gossypium darwinii.</title>
        <authorList>
            <person name="Chen Z.J."/>
            <person name="Sreedasyam A."/>
            <person name="Ando A."/>
            <person name="Song Q."/>
            <person name="De L."/>
            <person name="Hulse-Kemp A."/>
            <person name="Ding M."/>
            <person name="Ye W."/>
            <person name="Kirkbride R."/>
            <person name="Jenkins J."/>
            <person name="Plott C."/>
            <person name="Lovell J."/>
            <person name="Lin Y.-M."/>
            <person name="Vaughn R."/>
            <person name="Liu B."/>
            <person name="Li W."/>
            <person name="Simpson S."/>
            <person name="Scheffler B."/>
            <person name="Saski C."/>
            <person name="Grover C."/>
            <person name="Hu G."/>
            <person name="Conover J."/>
            <person name="Carlson J."/>
            <person name="Shu S."/>
            <person name="Boston L."/>
            <person name="Williams M."/>
            <person name="Peterson D."/>
            <person name="Mcgee K."/>
            <person name="Jones D."/>
            <person name="Wendel J."/>
            <person name="Stelly D."/>
            <person name="Grimwood J."/>
            <person name="Schmutz J."/>
        </authorList>
    </citation>
    <scope>NUCLEOTIDE SEQUENCE [LARGE SCALE GENOMIC DNA]</scope>
    <source>
        <strain evidence="2">1808015.09</strain>
    </source>
</reference>
<sequence length="101" mass="11516">MPPEEKSSFRLPTYPIRKNPDTAQATRNKMAIFQTHQHARGKPKLRYSFRLSFTDDVVNRGKDLPFWCKAGWWWQTLSVVRAEGAHGVPAARGKAGNPRVP</sequence>
<protein>
    <submittedName>
        <fullName evidence="2">Uncharacterized protein</fullName>
    </submittedName>
</protein>
<proteinExistence type="predicted"/>
<dbReference type="EMBL" id="CM017711">
    <property type="protein sequence ID" value="TYG46632.1"/>
    <property type="molecule type" value="Genomic_DNA"/>
</dbReference>
<dbReference type="Proteomes" id="UP000323506">
    <property type="component" value="Chromosome D11"/>
</dbReference>